<gene>
    <name evidence="1" type="ORF">AVEN_196420_1</name>
</gene>
<reference evidence="1 2" key="1">
    <citation type="journal article" date="2019" name="Sci. Rep.">
        <title>Orb-weaving spider Araneus ventricosus genome elucidates the spidroin gene catalogue.</title>
        <authorList>
            <person name="Kono N."/>
            <person name="Nakamura H."/>
            <person name="Ohtoshi R."/>
            <person name="Moran D.A.P."/>
            <person name="Shinohara A."/>
            <person name="Yoshida Y."/>
            <person name="Fujiwara M."/>
            <person name="Mori M."/>
            <person name="Tomita M."/>
            <person name="Arakawa K."/>
        </authorList>
    </citation>
    <scope>NUCLEOTIDE SEQUENCE [LARGE SCALE GENOMIC DNA]</scope>
</reference>
<evidence type="ECO:0000313" key="1">
    <source>
        <dbReference type="EMBL" id="GBL83592.1"/>
    </source>
</evidence>
<dbReference type="EMBL" id="BGPR01000033">
    <property type="protein sequence ID" value="GBL83592.1"/>
    <property type="molecule type" value="Genomic_DNA"/>
</dbReference>
<name>A0A4Y2AU73_ARAVE</name>
<sequence length="128" mass="14562">MSWISAGFGFASFSMGRPDYRGFRISACPDYRGSTVIPPESQAAVIRSRPWNRKFRIQNPIPLKSRRVLGLLHTKLSIRGQTTSRWCGAVVWRGGCKFRCRPRHLTVVQNYEVRSKIALVLLKNGTLI</sequence>
<dbReference type="Proteomes" id="UP000499080">
    <property type="component" value="Unassembled WGS sequence"/>
</dbReference>
<organism evidence="1 2">
    <name type="scientific">Araneus ventricosus</name>
    <name type="common">Orbweaver spider</name>
    <name type="synonym">Epeira ventricosa</name>
    <dbReference type="NCBI Taxonomy" id="182803"/>
    <lineage>
        <taxon>Eukaryota</taxon>
        <taxon>Metazoa</taxon>
        <taxon>Ecdysozoa</taxon>
        <taxon>Arthropoda</taxon>
        <taxon>Chelicerata</taxon>
        <taxon>Arachnida</taxon>
        <taxon>Araneae</taxon>
        <taxon>Araneomorphae</taxon>
        <taxon>Entelegynae</taxon>
        <taxon>Araneoidea</taxon>
        <taxon>Araneidae</taxon>
        <taxon>Araneus</taxon>
    </lineage>
</organism>
<evidence type="ECO:0000313" key="2">
    <source>
        <dbReference type="Proteomes" id="UP000499080"/>
    </source>
</evidence>
<proteinExistence type="predicted"/>
<dbReference type="AlphaFoldDB" id="A0A4Y2AU73"/>
<comment type="caution">
    <text evidence="1">The sequence shown here is derived from an EMBL/GenBank/DDBJ whole genome shotgun (WGS) entry which is preliminary data.</text>
</comment>
<protein>
    <submittedName>
        <fullName evidence="1">Uncharacterized protein</fullName>
    </submittedName>
</protein>
<keyword evidence="2" id="KW-1185">Reference proteome</keyword>
<accession>A0A4Y2AU73</accession>